<proteinExistence type="predicted"/>
<organism evidence="1 2">
    <name type="scientific">Daphnia magna</name>
    <dbReference type="NCBI Taxonomy" id="35525"/>
    <lineage>
        <taxon>Eukaryota</taxon>
        <taxon>Metazoa</taxon>
        <taxon>Ecdysozoa</taxon>
        <taxon>Arthropoda</taxon>
        <taxon>Crustacea</taxon>
        <taxon>Branchiopoda</taxon>
        <taxon>Diplostraca</taxon>
        <taxon>Cladocera</taxon>
        <taxon>Anomopoda</taxon>
        <taxon>Daphniidae</taxon>
        <taxon>Daphnia</taxon>
    </lineage>
</organism>
<comment type="caution">
    <text evidence="1">The sequence shown here is derived from an EMBL/GenBank/DDBJ whole genome shotgun (WGS) entry which is preliminary data.</text>
</comment>
<name>A0ABR0ALA8_9CRUS</name>
<evidence type="ECO:0000313" key="1">
    <source>
        <dbReference type="EMBL" id="KAK4025897.1"/>
    </source>
</evidence>
<protein>
    <submittedName>
        <fullName evidence="1">Uncharacterized protein</fullName>
    </submittedName>
</protein>
<dbReference type="EMBL" id="JAOYFB010000038">
    <property type="protein sequence ID" value="KAK4025897.1"/>
    <property type="molecule type" value="Genomic_DNA"/>
</dbReference>
<dbReference type="Proteomes" id="UP001234178">
    <property type="component" value="Unassembled WGS sequence"/>
</dbReference>
<accession>A0ABR0ALA8</accession>
<reference evidence="1 2" key="1">
    <citation type="journal article" date="2023" name="Nucleic Acids Res.">
        <title>The hologenome of Daphnia magna reveals possible DNA methylation and microbiome-mediated evolution of the host genome.</title>
        <authorList>
            <person name="Chaturvedi A."/>
            <person name="Li X."/>
            <person name="Dhandapani V."/>
            <person name="Marshall H."/>
            <person name="Kissane S."/>
            <person name="Cuenca-Cambronero M."/>
            <person name="Asole G."/>
            <person name="Calvet F."/>
            <person name="Ruiz-Romero M."/>
            <person name="Marangio P."/>
            <person name="Guigo R."/>
            <person name="Rago D."/>
            <person name="Mirbahai L."/>
            <person name="Eastwood N."/>
            <person name="Colbourne J.K."/>
            <person name="Zhou J."/>
            <person name="Mallon E."/>
            <person name="Orsini L."/>
        </authorList>
    </citation>
    <scope>NUCLEOTIDE SEQUENCE [LARGE SCALE GENOMIC DNA]</scope>
    <source>
        <strain evidence="1">LRV0_1</strain>
    </source>
</reference>
<evidence type="ECO:0000313" key="2">
    <source>
        <dbReference type="Proteomes" id="UP001234178"/>
    </source>
</evidence>
<sequence length="88" mass="9713">MGESDSVFGEDQDRTCTTLDVSEPNRLAMFNQSDCGTGIETDYVGIATRLNPDPESLKLERFSWGVALAAIYMTSFRSALVQFKVCHA</sequence>
<gene>
    <name evidence="1" type="ORF">OUZ56_014934</name>
</gene>
<keyword evidence="2" id="KW-1185">Reference proteome</keyword>